<dbReference type="Gene3D" id="3.40.630.10">
    <property type="entry name" value="Zn peptidases"/>
    <property type="match status" value="1"/>
</dbReference>
<dbReference type="AlphaFoldDB" id="A0A7Y9JWK8"/>
<gene>
    <name evidence="2" type="ORF">BKA21_001322</name>
    <name evidence="1" type="ORF">Col01nite_03800</name>
</gene>
<comment type="caution">
    <text evidence="2">The sequence shown here is derived from an EMBL/GenBank/DDBJ whole genome shotgun (WGS) entry which is preliminary data.</text>
</comment>
<reference evidence="2 3" key="1">
    <citation type="submission" date="2020-07" db="EMBL/GenBank/DDBJ databases">
        <title>Sequencing the genomes of 1000 actinobacteria strains.</title>
        <authorList>
            <person name="Klenk H.-P."/>
        </authorList>
    </citation>
    <scope>NUCLEOTIDE SEQUENCE [LARGE SCALE GENOMIC DNA]</scope>
    <source>
        <strain evidence="2 3">DSM 24482</strain>
    </source>
</reference>
<sequence>MPTPSPAGAPPADAPIAGLLTWLVRQGARLPGTAELDAFTAVVADAWSALGLEVHRDPVPLTGWAATAGTLTVHPAGRGAAAARVPVASVAPCSAATPPEGVRGPVVRAGGGAVHAGTCAARLPWWTSPPVPCRSVCWCGPWPRPRPPGRRPPRS</sequence>
<evidence type="ECO:0000313" key="2">
    <source>
        <dbReference type="EMBL" id="NYD85773.1"/>
    </source>
</evidence>
<organism evidence="2 3">
    <name type="scientific">Cellulomonas oligotrophica</name>
    <dbReference type="NCBI Taxonomy" id="931536"/>
    <lineage>
        <taxon>Bacteria</taxon>
        <taxon>Bacillati</taxon>
        <taxon>Actinomycetota</taxon>
        <taxon>Actinomycetes</taxon>
        <taxon>Micrococcales</taxon>
        <taxon>Cellulomonadaceae</taxon>
        <taxon>Cellulomonas</taxon>
    </lineage>
</organism>
<evidence type="ECO:0000313" key="1">
    <source>
        <dbReference type="EMBL" id="GIG31221.1"/>
    </source>
</evidence>
<reference evidence="1 4" key="2">
    <citation type="submission" date="2021-01" db="EMBL/GenBank/DDBJ databases">
        <title>Whole genome shotgun sequence of Cellulomonas oligotrophica NBRC 109435.</title>
        <authorList>
            <person name="Komaki H."/>
            <person name="Tamura T."/>
        </authorList>
    </citation>
    <scope>NUCLEOTIDE SEQUENCE [LARGE SCALE GENOMIC DNA]</scope>
    <source>
        <strain evidence="1 4">NBRC 109435</strain>
    </source>
</reference>
<dbReference type="Gene3D" id="3.50.30.30">
    <property type="match status" value="1"/>
</dbReference>
<evidence type="ECO:0000313" key="4">
    <source>
        <dbReference type="Proteomes" id="UP000618382"/>
    </source>
</evidence>
<dbReference type="Proteomes" id="UP000618382">
    <property type="component" value="Unassembled WGS sequence"/>
</dbReference>
<dbReference type="RefSeq" id="WP_140457525.1">
    <property type="nucleotide sequence ID" value="NZ_BAABFI010000018.1"/>
</dbReference>
<evidence type="ECO:0000313" key="3">
    <source>
        <dbReference type="Proteomes" id="UP000577956"/>
    </source>
</evidence>
<name>A0A7Y9JWK8_9CELL</name>
<keyword evidence="4" id="KW-1185">Reference proteome</keyword>
<protein>
    <submittedName>
        <fullName evidence="2">Uncharacterized protein</fullName>
    </submittedName>
</protein>
<dbReference type="EMBL" id="BONN01000001">
    <property type="protein sequence ID" value="GIG31221.1"/>
    <property type="molecule type" value="Genomic_DNA"/>
</dbReference>
<dbReference type="EMBL" id="JACCBK010000001">
    <property type="protein sequence ID" value="NYD85773.1"/>
    <property type="molecule type" value="Genomic_DNA"/>
</dbReference>
<proteinExistence type="predicted"/>
<dbReference type="Proteomes" id="UP000577956">
    <property type="component" value="Unassembled WGS sequence"/>
</dbReference>
<accession>A0A7Y9JWK8</accession>